<dbReference type="InterPro" id="IPR000315">
    <property type="entry name" value="Znf_B-box"/>
</dbReference>
<dbReference type="InterPro" id="IPR051051">
    <property type="entry name" value="E3_ubiq-ligase_TRIM/RNF"/>
</dbReference>
<dbReference type="PROSITE" id="PS00518">
    <property type="entry name" value="ZF_RING_1"/>
    <property type="match status" value="1"/>
</dbReference>
<dbReference type="CDD" id="cd22249">
    <property type="entry name" value="UDM1_RNF168_RNF169-like"/>
    <property type="match status" value="1"/>
</dbReference>
<keyword evidence="4" id="KW-0862">Zinc</keyword>
<dbReference type="InterPro" id="IPR013320">
    <property type="entry name" value="ConA-like_dom_sf"/>
</dbReference>
<dbReference type="Ensembl" id="ENSECRT00000001627.1">
    <property type="protein sequence ID" value="ENSECRP00000001603.1"/>
    <property type="gene ID" value="ENSECRG00000001121.1"/>
</dbReference>
<dbReference type="Gene3D" id="4.10.830.40">
    <property type="match status" value="1"/>
</dbReference>
<name>A0A8C4RG75_ERPCA</name>
<dbReference type="SMART" id="SM00449">
    <property type="entry name" value="SPRY"/>
    <property type="match status" value="1"/>
</dbReference>
<dbReference type="InterPro" id="IPR043136">
    <property type="entry name" value="B30.2/SPRY_sf"/>
</dbReference>
<dbReference type="Gene3D" id="2.60.120.920">
    <property type="match status" value="1"/>
</dbReference>
<dbReference type="SMART" id="SM00184">
    <property type="entry name" value="RING"/>
    <property type="match status" value="1"/>
</dbReference>
<dbReference type="Pfam" id="PF13765">
    <property type="entry name" value="PRY"/>
    <property type="match status" value="1"/>
</dbReference>
<protein>
    <recommendedName>
        <fullName evidence="13">Tripartite motif-containing protein 16-like</fullName>
    </recommendedName>
</protein>
<feature type="domain" description="B box-type" evidence="9">
    <location>
        <begin position="150"/>
        <end position="190"/>
    </location>
</feature>
<evidence type="ECO:0000259" key="8">
    <source>
        <dbReference type="PROSITE" id="PS50089"/>
    </source>
</evidence>
<dbReference type="CDD" id="cd16040">
    <property type="entry name" value="SPRY_PRY_SNTX"/>
    <property type="match status" value="1"/>
</dbReference>
<dbReference type="SMART" id="SM00589">
    <property type="entry name" value="PRY"/>
    <property type="match status" value="1"/>
</dbReference>
<dbReference type="Pfam" id="PF25600">
    <property type="entry name" value="TRIM_CC"/>
    <property type="match status" value="1"/>
</dbReference>
<dbReference type="PROSITE" id="PS50119">
    <property type="entry name" value="ZF_BBOX"/>
    <property type="match status" value="1"/>
</dbReference>
<dbReference type="Gene3D" id="3.30.160.60">
    <property type="entry name" value="Classic Zinc Finger"/>
    <property type="match status" value="1"/>
</dbReference>
<keyword evidence="7" id="KW-0175">Coiled coil</keyword>
<dbReference type="InterPro" id="IPR006574">
    <property type="entry name" value="PRY"/>
</dbReference>
<reference evidence="11" key="2">
    <citation type="submission" date="2025-08" db="UniProtKB">
        <authorList>
            <consortium name="Ensembl"/>
        </authorList>
    </citation>
    <scope>IDENTIFICATION</scope>
</reference>
<dbReference type="InterPro" id="IPR003877">
    <property type="entry name" value="SPRY_dom"/>
</dbReference>
<dbReference type="InterPro" id="IPR013083">
    <property type="entry name" value="Znf_RING/FYVE/PHD"/>
</dbReference>
<dbReference type="Pfam" id="PF00643">
    <property type="entry name" value="zf-B_box"/>
    <property type="match status" value="1"/>
</dbReference>
<evidence type="ECO:0000256" key="6">
    <source>
        <dbReference type="PROSITE-ProRule" id="PRU00024"/>
    </source>
</evidence>
<feature type="domain" description="RING-type" evidence="8">
    <location>
        <begin position="20"/>
        <end position="60"/>
    </location>
</feature>
<dbReference type="PANTHER" id="PTHR25465:SF5">
    <property type="entry name" value="E3 UBIQUITIN_ISG15 LIGASE TRIM25-RELATED"/>
    <property type="match status" value="1"/>
</dbReference>
<keyword evidence="3 6" id="KW-0863">Zinc-finger</keyword>
<evidence type="ECO:0000313" key="11">
    <source>
        <dbReference type="Ensembl" id="ENSECRP00000001603.1"/>
    </source>
</evidence>
<dbReference type="PRINTS" id="PR01407">
    <property type="entry name" value="BUTYPHLNCDUF"/>
</dbReference>
<feature type="coiled-coil region" evidence="7">
    <location>
        <begin position="242"/>
        <end position="279"/>
    </location>
</feature>
<evidence type="ECO:0000256" key="5">
    <source>
        <dbReference type="ARBA" id="ARBA00022859"/>
    </source>
</evidence>
<evidence type="ECO:0000256" key="3">
    <source>
        <dbReference type="ARBA" id="ARBA00022771"/>
    </source>
</evidence>
<keyword evidence="1" id="KW-0399">Innate immunity</keyword>
<dbReference type="GeneTree" id="ENSGT01150000286950"/>
<dbReference type="InterPro" id="IPR058030">
    <property type="entry name" value="TRIM8/14/16/25/29/45/65_CC"/>
</dbReference>
<dbReference type="GO" id="GO:0005737">
    <property type="term" value="C:cytoplasm"/>
    <property type="evidence" value="ECO:0007669"/>
    <property type="project" value="UniProtKB-ARBA"/>
</dbReference>
<dbReference type="PROSITE" id="PS50188">
    <property type="entry name" value="B302_SPRY"/>
    <property type="match status" value="1"/>
</dbReference>
<dbReference type="SUPFAM" id="SSF49899">
    <property type="entry name" value="Concanavalin A-like lectins/glucanases"/>
    <property type="match status" value="1"/>
</dbReference>
<evidence type="ECO:0000256" key="7">
    <source>
        <dbReference type="SAM" id="Coils"/>
    </source>
</evidence>
<evidence type="ECO:0008006" key="13">
    <source>
        <dbReference type="Google" id="ProtNLM"/>
    </source>
</evidence>
<dbReference type="PANTHER" id="PTHR25465">
    <property type="entry name" value="B-BOX DOMAIN CONTAINING"/>
    <property type="match status" value="1"/>
</dbReference>
<dbReference type="GO" id="GO:0008270">
    <property type="term" value="F:zinc ion binding"/>
    <property type="evidence" value="ECO:0007669"/>
    <property type="project" value="UniProtKB-KW"/>
</dbReference>
<accession>A0A8C4RG75</accession>
<dbReference type="InterPro" id="IPR003879">
    <property type="entry name" value="Butyrophylin_SPRY"/>
</dbReference>
<dbReference type="GO" id="GO:0045087">
    <property type="term" value="P:innate immune response"/>
    <property type="evidence" value="ECO:0007669"/>
    <property type="project" value="UniProtKB-KW"/>
</dbReference>
<evidence type="ECO:0000256" key="2">
    <source>
        <dbReference type="ARBA" id="ARBA00022723"/>
    </source>
</evidence>
<dbReference type="Pfam" id="PF15227">
    <property type="entry name" value="zf-C3HC4_4"/>
    <property type="match status" value="1"/>
</dbReference>
<dbReference type="Proteomes" id="UP000694620">
    <property type="component" value="Chromosome 5"/>
</dbReference>
<dbReference type="Pfam" id="PF00622">
    <property type="entry name" value="SPRY"/>
    <property type="match status" value="1"/>
</dbReference>
<dbReference type="SUPFAM" id="SSF57850">
    <property type="entry name" value="RING/U-box"/>
    <property type="match status" value="1"/>
</dbReference>
<dbReference type="SUPFAM" id="SSF57845">
    <property type="entry name" value="B-box zinc-binding domain"/>
    <property type="match status" value="1"/>
</dbReference>
<dbReference type="PROSITE" id="PS50089">
    <property type="entry name" value="ZF_RING_2"/>
    <property type="match status" value="1"/>
</dbReference>
<evidence type="ECO:0000256" key="1">
    <source>
        <dbReference type="ARBA" id="ARBA00022588"/>
    </source>
</evidence>
<feature type="domain" description="B30.2/SPRY" evidence="10">
    <location>
        <begin position="329"/>
        <end position="523"/>
    </location>
</feature>
<dbReference type="InterPro" id="IPR001870">
    <property type="entry name" value="B30.2/SPRY"/>
</dbReference>
<dbReference type="InterPro" id="IPR017907">
    <property type="entry name" value="Znf_RING_CS"/>
</dbReference>
<dbReference type="Gene3D" id="3.30.40.10">
    <property type="entry name" value="Zinc/RING finger domain, C3HC4 (zinc finger)"/>
    <property type="match status" value="1"/>
</dbReference>
<evidence type="ECO:0000313" key="12">
    <source>
        <dbReference type="Proteomes" id="UP000694620"/>
    </source>
</evidence>
<dbReference type="SMART" id="SM00336">
    <property type="entry name" value="BBOX"/>
    <property type="match status" value="1"/>
</dbReference>
<evidence type="ECO:0000259" key="9">
    <source>
        <dbReference type="PROSITE" id="PS50119"/>
    </source>
</evidence>
<evidence type="ECO:0000259" key="10">
    <source>
        <dbReference type="PROSITE" id="PS50188"/>
    </source>
</evidence>
<keyword evidence="5" id="KW-0391">Immunity</keyword>
<dbReference type="AlphaFoldDB" id="A0A8C4RG75"/>
<dbReference type="CDD" id="cd19769">
    <property type="entry name" value="Bbox2_TRIM16-like"/>
    <property type="match status" value="1"/>
</dbReference>
<reference evidence="11" key="1">
    <citation type="submission" date="2021-06" db="EMBL/GenBank/DDBJ databases">
        <authorList>
            <consortium name="Wellcome Sanger Institute Data Sharing"/>
        </authorList>
    </citation>
    <scope>NUCLEOTIDE SEQUENCE [LARGE SCALE GENOMIC DNA]</scope>
</reference>
<proteinExistence type="predicted"/>
<keyword evidence="2" id="KW-0479">Metal-binding</keyword>
<evidence type="ECO:0000256" key="4">
    <source>
        <dbReference type="ARBA" id="ARBA00022833"/>
    </source>
</evidence>
<sequence>MFSKMMAEAELFALQDEFTCLVCLDSLSDPVSIPCGHSFCLQCLTDCWDQSEASRCPQCRKTFTPRPELNRNTLLNEIVIKLKETRLGPFLGQNYSGAGDVECDFCTGQKKSALKTCLTCLASFCLTHLQPHYEGDVWKDHELVDPDGHLQRKVCTEHQKCLEFFCQTDETCICLLCGITRHNGHEMVKLSKGREEKQKLKEMMQAEGLISADREVQESEESFAELLHFIEDTCRKVTEKIRSRETREVEKTKGAIQQLEKEIEELRRSDAQLRELLETEDHVHFLQVLCAPHQTPTVSHSPGSSLSRLSFSLFSLTSHRASPRPLCTEQLRRRAPHFFSFLFSDFLELTMDSNTSHAFLHLYEEDKKATFELRNNGHSNHSDRFSYWSQVLCKEVLTGTRYYWEVEWSGFYVCIGVTYKGISRKQWSNESRLGYNNKSWYLCCSRSRCSARHNNKETVISTIYGSRIGVYLDHPAGLLSFYNVSNNMALLHTFNASFTEPLYAGFEVGFLSSVTICKPNATD</sequence>
<organism evidence="11 12">
    <name type="scientific">Erpetoichthys calabaricus</name>
    <name type="common">Rope fish</name>
    <name type="synonym">Calamoichthys calabaricus</name>
    <dbReference type="NCBI Taxonomy" id="27687"/>
    <lineage>
        <taxon>Eukaryota</taxon>
        <taxon>Metazoa</taxon>
        <taxon>Chordata</taxon>
        <taxon>Craniata</taxon>
        <taxon>Vertebrata</taxon>
        <taxon>Euteleostomi</taxon>
        <taxon>Actinopterygii</taxon>
        <taxon>Polypteriformes</taxon>
        <taxon>Polypteridae</taxon>
        <taxon>Erpetoichthys</taxon>
    </lineage>
</organism>
<reference evidence="11" key="3">
    <citation type="submission" date="2025-09" db="UniProtKB">
        <authorList>
            <consortium name="Ensembl"/>
        </authorList>
    </citation>
    <scope>IDENTIFICATION</scope>
</reference>
<dbReference type="InterPro" id="IPR001841">
    <property type="entry name" value="Znf_RING"/>
</dbReference>
<keyword evidence="12" id="KW-1185">Reference proteome</keyword>